<sequence length="490" mass="53263">MSEKKEKKTQIGRLPLVLGILILITATGSGVTWWLTHQSKNQSSSALAQQTPPTSVKLDTLQPGVVKTVSEVVGTLEAQDSVILRPEIQGRINEILVQDGDRVGKGQLMVQLDNNDWQAELLEAQAQLASRKARLAELEAGNRVEDIQEAKARLREAKARLNNAQTGGSLEEIAQAQAQVNSAQASAELAKQRVGRYENLEQEGAISTDEYQEYVTEARSASAELEQAQRRLSQLKKSRLTNVDELQAAVEREEQNLRRLQTGPRQEVIAQARADVAEAIAQVRTAEVNVSKTRIVAPISGIVGDIPVEAGDYVDQGDTLTTLTQNNLLELNLSIPLEDASRLRLGLPVQILDNQGKAIATGNISFISPNVTADSQLVLAKATFEGNNRSLLNRQFIQARIIWQQGQGLLVPTTAVSRLGGQTFVFVAQPNESNQENAAELIAEQRQVELGEIQGNNYQVISGLQPGEKIVTAGILQLKDGAPIAEVKTP</sequence>
<keyword evidence="10" id="KW-1185">Reference proteome</keyword>
<dbReference type="InterPro" id="IPR058625">
    <property type="entry name" value="MdtA-like_BSH"/>
</dbReference>
<evidence type="ECO:0000256" key="5">
    <source>
        <dbReference type="SAM" id="Phobius"/>
    </source>
</evidence>
<dbReference type="SUPFAM" id="SSF111369">
    <property type="entry name" value="HlyD-like secretion proteins"/>
    <property type="match status" value="3"/>
</dbReference>
<evidence type="ECO:0000256" key="1">
    <source>
        <dbReference type="ARBA" id="ARBA00004196"/>
    </source>
</evidence>
<evidence type="ECO:0000256" key="3">
    <source>
        <dbReference type="ARBA" id="ARBA00022448"/>
    </source>
</evidence>
<dbReference type="Gene3D" id="2.40.420.20">
    <property type="match status" value="1"/>
</dbReference>
<keyword evidence="5" id="KW-0472">Membrane</keyword>
<protein>
    <submittedName>
        <fullName evidence="9">Uncharacterized protein</fullName>
    </submittedName>
</protein>
<feature type="coiled-coil region" evidence="4">
    <location>
        <begin position="114"/>
        <end position="289"/>
    </location>
</feature>
<dbReference type="InterPro" id="IPR058624">
    <property type="entry name" value="MdtA-like_HH"/>
</dbReference>
<accession>A3IQK0</accession>
<dbReference type="GO" id="GO:0015562">
    <property type="term" value="F:efflux transmembrane transporter activity"/>
    <property type="evidence" value="ECO:0007669"/>
    <property type="project" value="TreeGrafter"/>
</dbReference>
<dbReference type="InterPro" id="IPR006143">
    <property type="entry name" value="RND_pump_MFP"/>
</dbReference>
<dbReference type="Pfam" id="PF25967">
    <property type="entry name" value="RND-MFP_C"/>
    <property type="match status" value="1"/>
</dbReference>
<comment type="caution">
    <text evidence="9">The sequence shown here is derived from an EMBL/GenBank/DDBJ whole genome shotgun (WGS) entry which is preliminary data.</text>
</comment>
<dbReference type="Pfam" id="PF25876">
    <property type="entry name" value="HH_MFP_RND"/>
    <property type="match status" value="1"/>
</dbReference>
<evidence type="ECO:0000256" key="2">
    <source>
        <dbReference type="ARBA" id="ARBA00009477"/>
    </source>
</evidence>
<keyword evidence="5" id="KW-1133">Transmembrane helix</keyword>
<dbReference type="Gene3D" id="1.10.287.470">
    <property type="entry name" value="Helix hairpin bin"/>
    <property type="match status" value="3"/>
</dbReference>
<organism evidence="9 10">
    <name type="scientific">Crocosphaera chwakensis CCY0110</name>
    <dbReference type="NCBI Taxonomy" id="391612"/>
    <lineage>
        <taxon>Bacteria</taxon>
        <taxon>Bacillati</taxon>
        <taxon>Cyanobacteriota</taxon>
        <taxon>Cyanophyceae</taxon>
        <taxon>Oscillatoriophycideae</taxon>
        <taxon>Chroococcales</taxon>
        <taxon>Aphanothecaceae</taxon>
        <taxon>Crocosphaera</taxon>
        <taxon>Crocosphaera chwakensis</taxon>
    </lineage>
</organism>
<feature type="domain" description="Multidrug resistance protein MdtA-like barrel-sandwich hybrid" evidence="7">
    <location>
        <begin position="82"/>
        <end position="324"/>
    </location>
</feature>
<dbReference type="GO" id="GO:1990281">
    <property type="term" value="C:efflux pump complex"/>
    <property type="evidence" value="ECO:0007669"/>
    <property type="project" value="TreeGrafter"/>
</dbReference>
<dbReference type="Pfam" id="PF25917">
    <property type="entry name" value="BSH_RND"/>
    <property type="match status" value="1"/>
</dbReference>
<name>A3IQK0_9CHRO</name>
<dbReference type="FunFam" id="2.40.420.20:FF:000007">
    <property type="entry name" value="HAE1 family efflux pump MFP component"/>
    <property type="match status" value="1"/>
</dbReference>
<dbReference type="PANTHER" id="PTHR30469">
    <property type="entry name" value="MULTIDRUG RESISTANCE PROTEIN MDTA"/>
    <property type="match status" value="1"/>
</dbReference>
<dbReference type="NCBIfam" id="TIGR01730">
    <property type="entry name" value="RND_mfp"/>
    <property type="match status" value="1"/>
</dbReference>
<evidence type="ECO:0000259" key="7">
    <source>
        <dbReference type="Pfam" id="PF25917"/>
    </source>
</evidence>
<evidence type="ECO:0000313" key="9">
    <source>
        <dbReference type="EMBL" id="EAZ91275.1"/>
    </source>
</evidence>
<feature type="transmembrane region" description="Helical" evidence="5">
    <location>
        <begin position="12"/>
        <end position="35"/>
    </location>
</feature>
<dbReference type="Proteomes" id="UP000003781">
    <property type="component" value="Unassembled WGS sequence"/>
</dbReference>
<dbReference type="eggNOG" id="COG0845">
    <property type="taxonomic scope" value="Bacteria"/>
</dbReference>
<keyword evidence="3" id="KW-0813">Transport</keyword>
<dbReference type="Gene3D" id="2.40.50.100">
    <property type="match status" value="2"/>
</dbReference>
<keyword evidence="4" id="KW-0175">Coiled coil</keyword>
<dbReference type="AlphaFoldDB" id="A3IQK0"/>
<comment type="similarity">
    <text evidence="2">Belongs to the membrane fusion protein (MFP) (TC 8.A.1) family.</text>
</comment>
<evidence type="ECO:0000256" key="4">
    <source>
        <dbReference type="SAM" id="Coils"/>
    </source>
</evidence>
<evidence type="ECO:0000259" key="6">
    <source>
        <dbReference type="Pfam" id="PF25876"/>
    </source>
</evidence>
<feature type="domain" description="Multidrug resistance protein MdtA-like alpha-helical hairpin" evidence="6">
    <location>
        <begin position="173"/>
        <end position="231"/>
    </location>
</feature>
<dbReference type="PANTHER" id="PTHR30469:SF39">
    <property type="entry name" value="SLL0180 PROTEIN"/>
    <property type="match status" value="1"/>
</dbReference>
<keyword evidence="5" id="KW-0812">Transmembrane</keyword>
<proteinExistence type="inferred from homology"/>
<dbReference type="InterPro" id="IPR058627">
    <property type="entry name" value="MdtA-like_C"/>
</dbReference>
<dbReference type="PRINTS" id="PR01490">
    <property type="entry name" value="RTXTOXIND"/>
</dbReference>
<dbReference type="RefSeq" id="WP_008275666.1">
    <property type="nucleotide sequence ID" value="NZ_AAXW01000015.1"/>
</dbReference>
<comment type="subcellular location">
    <subcellularLocation>
        <location evidence="1">Cell envelope</location>
    </subcellularLocation>
</comment>
<gene>
    <name evidence="9" type="ORF">CY0110_11647</name>
</gene>
<reference evidence="9 10" key="1">
    <citation type="submission" date="2007-03" db="EMBL/GenBank/DDBJ databases">
        <authorList>
            <person name="Stal L."/>
            <person name="Ferriera S."/>
            <person name="Johnson J."/>
            <person name="Kravitz S."/>
            <person name="Beeson K."/>
            <person name="Sutton G."/>
            <person name="Rogers Y.-H."/>
            <person name="Friedman R."/>
            <person name="Frazier M."/>
            <person name="Venter J.C."/>
        </authorList>
    </citation>
    <scope>NUCLEOTIDE SEQUENCE [LARGE SCALE GENOMIC DNA]</scope>
    <source>
        <strain evidence="9 10">CCY0110</strain>
    </source>
</reference>
<dbReference type="Gene3D" id="2.40.30.170">
    <property type="match status" value="1"/>
</dbReference>
<evidence type="ECO:0000259" key="8">
    <source>
        <dbReference type="Pfam" id="PF25967"/>
    </source>
</evidence>
<feature type="domain" description="Multidrug resistance protein MdtA-like C-terminal permuted SH3" evidence="8">
    <location>
        <begin position="409"/>
        <end position="475"/>
    </location>
</feature>
<evidence type="ECO:0000313" key="10">
    <source>
        <dbReference type="Proteomes" id="UP000003781"/>
    </source>
</evidence>
<dbReference type="EMBL" id="AAXW01000015">
    <property type="protein sequence ID" value="EAZ91275.1"/>
    <property type="molecule type" value="Genomic_DNA"/>
</dbReference>